<reference evidence="2 3" key="1">
    <citation type="journal article" date="2013" name="Genome Announc.">
        <title>Draft Genome Sequence of Helicobacter fennelliae Strain MRY12-0050, Isolated from a Bacteremia Patient.</title>
        <authorList>
            <person name="Rimbara E."/>
            <person name="Matsui M."/>
            <person name="Mori S."/>
            <person name="Suzuki S."/>
            <person name="Suzuki M."/>
            <person name="Kim H."/>
            <person name="Sekizuka T."/>
            <person name="Kuroda M."/>
            <person name="Shibayama K."/>
        </authorList>
    </citation>
    <scope>NUCLEOTIDE SEQUENCE [LARGE SCALE GENOMIC DNA]</scope>
    <source>
        <strain evidence="2 3">MRY12-0050</strain>
    </source>
</reference>
<feature type="compositionally biased region" description="Basic and acidic residues" evidence="1">
    <location>
        <begin position="228"/>
        <end position="256"/>
    </location>
</feature>
<dbReference type="EMBL" id="BASD01000003">
    <property type="protein sequence ID" value="GAD17975.1"/>
    <property type="molecule type" value="Genomic_DNA"/>
</dbReference>
<accession>T1CVZ6</accession>
<keyword evidence="3" id="KW-1185">Reference proteome</keyword>
<gene>
    <name evidence="2" type="ORF">HFN_1534</name>
</gene>
<evidence type="ECO:0000313" key="2">
    <source>
        <dbReference type="EMBL" id="GAD17975.1"/>
    </source>
</evidence>
<dbReference type="Proteomes" id="UP000018143">
    <property type="component" value="Unassembled WGS sequence"/>
</dbReference>
<dbReference type="AlphaFoldDB" id="T1CVZ6"/>
<feature type="region of interest" description="Disordered" evidence="1">
    <location>
        <begin position="228"/>
        <end position="307"/>
    </location>
</feature>
<dbReference type="RefSeq" id="WP_023946181.1">
    <property type="nucleotide sequence ID" value="NZ_BASD01000003.1"/>
</dbReference>
<evidence type="ECO:0000313" key="3">
    <source>
        <dbReference type="Proteomes" id="UP000018143"/>
    </source>
</evidence>
<protein>
    <submittedName>
        <fullName evidence="2">Uncharacterized protein</fullName>
    </submittedName>
</protein>
<organism evidence="2 3">
    <name type="scientific">Helicobacter fennelliae MRY12-0050</name>
    <dbReference type="NCBI Taxonomy" id="1325130"/>
    <lineage>
        <taxon>Bacteria</taxon>
        <taxon>Pseudomonadati</taxon>
        <taxon>Campylobacterota</taxon>
        <taxon>Epsilonproteobacteria</taxon>
        <taxon>Campylobacterales</taxon>
        <taxon>Helicobacteraceae</taxon>
        <taxon>Helicobacter</taxon>
    </lineage>
</organism>
<dbReference type="OrthoDB" id="5329325at2"/>
<name>T1CVZ6_9HELI</name>
<proteinExistence type="predicted"/>
<comment type="caution">
    <text evidence="2">The sequence shown here is derived from an EMBL/GenBank/DDBJ whole genome shotgun (WGS) entry which is preliminary data.</text>
</comment>
<dbReference type="STRING" id="1325130.HFN_1534"/>
<feature type="compositionally biased region" description="Basic and acidic residues" evidence="1">
    <location>
        <begin position="264"/>
        <end position="296"/>
    </location>
</feature>
<sequence length="307" mass="34732">MMKKAISDDFFEISFAQSEANERLRLCDDYKDTYREQHDIDCILSHLTIIDETKKENKVKGGDFKSEIVDFTISYGVNGKMVSEKISVPLGYGHFEKGINHLRDNFSQGLGLNPEERIAANSDEVRKRLENKCKGFKKPTLDMAYLQALGKGTIDTCVETAKALSNEELGAFLKGFQEYSRRVGKKTDDNKEALINALATKLGVDSKELKESIDEYLNKKTKTHIDNVEKDTSEESKETLTKDSAKQDKQSTEKKFSKNPQPSEETKKKMAAKRSEMAKTKKAQVADKSKANERAKTNLPLVQEIIR</sequence>
<evidence type="ECO:0000256" key="1">
    <source>
        <dbReference type="SAM" id="MobiDB-lite"/>
    </source>
</evidence>